<dbReference type="OrthoDB" id="4327074at2759"/>
<evidence type="ECO:0000313" key="2">
    <source>
        <dbReference type="Proteomes" id="UP000324800"/>
    </source>
</evidence>
<proteinExistence type="predicted"/>
<protein>
    <recommendedName>
        <fullName evidence="3">DDE-1 domain-containing protein</fullName>
    </recommendedName>
</protein>
<evidence type="ECO:0000313" key="1">
    <source>
        <dbReference type="EMBL" id="KAA6379426.1"/>
    </source>
</evidence>
<accession>A0A5J4VA76</accession>
<sequence length="326" mass="38067">MFQKKLPSRSVKPMFILGGVLGISSLVLACLLEFPGSPTLTARDFGITVRQVYDIAKCWCRNTAYIENHKKLPIYLTQERRQFLAEEIRNFLRNGQSISQDQIRNRLMEVRSEEMQLAYNRSRQLRLRGLMNLFSRHVVHHPPSDLYVRRFVREFRINLVQSSGMYINRANALYASNIMHWFNNVNTEDLLEGVRKRCIFNMDEAMVQWDEKSKIAKIKGVKRTPFFPSQLMNYHLTVCATVSPGARSPPPFFIQRGLQHVPEEFNQFTDDQSASFIASKSGFINKDIFLEYIQMFINWTEIQRQNGYFTQDEPVLLILDGHKSRG</sequence>
<feature type="non-terminal residue" evidence="1">
    <location>
        <position position="326"/>
    </location>
</feature>
<dbReference type="EMBL" id="SNRW01008502">
    <property type="protein sequence ID" value="KAA6379426.1"/>
    <property type="molecule type" value="Genomic_DNA"/>
</dbReference>
<comment type="caution">
    <text evidence="1">The sequence shown here is derived from an EMBL/GenBank/DDBJ whole genome shotgun (WGS) entry which is preliminary data.</text>
</comment>
<gene>
    <name evidence="1" type="ORF">EZS28_025049</name>
</gene>
<reference evidence="1 2" key="1">
    <citation type="submission" date="2019-03" db="EMBL/GenBank/DDBJ databases">
        <title>Single cell metagenomics reveals metabolic interactions within the superorganism composed of flagellate Streblomastix strix and complex community of Bacteroidetes bacteria on its surface.</title>
        <authorList>
            <person name="Treitli S.C."/>
            <person name="Kolisko M."/>
            <person name="Husnik F."/>
            <person name="Keeling P."/>
            <person name="Hampl V."/>
        </authorList>
    </citation>
    <scope>NUCLEOTIDE SEQUENCE [LARGE SCALE GENOMIC DNA]</scope>
    <source>
        <strain evidence="1">ST1C</strain>
    </source>
</reference>
<name>A0A5J4VA76_9EUKA</name>
<dbReference type="Proteomes" id="UP000324800">
    <property type="component" value="Unassembled WGS sequence"/>
</dbReference>
<evidence type="ECO:0008006" key="3">
    <source>
        <dbReference type="Google" id="ProtNLM"/>
    </source>
</evidence>
<dbReference type="AlphaFoldDB" id="A0A5J4VA76"/>
<dbReference type="PROSITE" id="PS51257">
    <property type="entry name" value="PROKAR_LIPOPROTEIN"/>
    <property type="match status" value="1"/>
</dbReference>
<organism evidence="1 2">
    <name type="scientific">Streblomastix strix</name>
    <dbReference type="NCBI Taxonomy" id="222440"/>
    <lineage>
        <taxon>Eukaryota</taxon>
        <taxon>Metamonada</taxon>
        <taxon>Preaxostyla</taxon>
        <taxon>Oxymonadida</taxon>
        <taxon>Streblomastigidae</taxon>
        <taxon>Streblomastix</taxon>
    </lineage>
</organism>